<dbReference type="AlphaFoldDB" id="A0A0D1VNZ9"/>
<evidence type="ECO:0000313" key="2">
    <source>
        <dbReference type="EMBL" id="KIV77755.1"/>
    </source>
</evidence>
<dbReference type="HOGENOM" id="CLU_946769_0_0_1"/>
<proteinExistence type="predicted"/>
<dbReference type="Proteomes" id="UP000053599">
    <property type="component" value="Unassembled WGS sequence"/>
</dbReference>
<evidence type="ECO:0000256" key="1">
    <source>
        <dbReference type="SAM" id="SignalP"/>
    </source>
</evidence>
<dbReference type="SUPFAM" id="SSF56973">
    <property type="entry name" value="Aerolisin/ETX pore-forming domain"/>
    <property type="match status" value="1"/>
</dbReference>
<reference evidence="2 3" key="1">
    <citation type="submission" date="2015-01" db="EMBL/GenBank/DDBJ databases">
        <title>The Genome Sequence of Exophiala sideris CBS121828.</title>
        <authorList>
            <consortium name="The Broad Institute Genomics Platform"/>
            <person name="Cuomo C."/>
            <person name="de Hoog S."/>
            <person name="Gorbushina A."/>
            <person name="Stielow B."/>
            <person name="Teixiera M."/>
            <person name="Abouelleil A."/>
            <person name="Chapman S.B."/>
            <person name="Priest M."/>
            <person name="Young S.K."/>
            <person name="Wortman J."/>
            <person name="Nusbaum C."/>
            <person name="Birren B."/>
        </authorList>
    </citation>
    <scope>NUCLEOTIDE SEQUENCE [LARGE SCALE GENOMIC DNA]</scope>
    <source>
        <strain evidence="2 3">CBS 121828</strain>
    </source>
</reference>
<keyword evidence="1" id="KW-0732">Signal</keyword>
<sequence length="294" mass="32078">MTVILLLLAASTALAGPLVRRYENSTIESAYPTLAQSAFINGQPYIGIQSSDIVDIRDFATQYCQGWQIPDELNTPQAAIELTGATSAYMRLEYTSHVNHCTHSEPRTITKKPMQYCNSGDASTTCTVAEALAVAYTETQRYGYKVSLALKFKAGVPFVGESEITGTAEESSDWTFTDTTTETTTYTFPLKLGQKCAPTSIQFTSSCHTNINATTFSVRDKMGQMKHPDINNVCTYFQTTAEREAYLIGQGFESSLSKIAQICDSTIETSPTGRISLDQTEAGQPRTVTGCAFS</sequence>
<accession>A0A0D1VNZ9</accession>
<evidence type="ECO:0000313" key="3">
    <source>
        <dbReference type="Proteomes" id="UP000053599"/>
    </source>
</evidence>
<dbReference type="EMBL" id="KN846954">
    <property type="protein sequence ID" value="KIV77755.1"/>
    <property type="molecule type" value="Genomic_DNA"/>
</dbReference>
<feature type="chain" id="PRO_5011955167" evidence="1">
    <location>
        <begin position="16"/>
        <end position="294"/>
    </location>
</feature>
<organism evidence="2 3">
    <name type="scientific">Exophiala sideris</name>
    <dbReference type="NCBI Taxonomy" id="1016849"/>
    <lineage>
        <taxon>Eukaryota</taxon>
        <taxon>Fungi</taxon>
        <taxon>Dikarya</taxon>
        <taxon>Ascomycota</taxon>
        <taxon>Pezizomycotina</taxon>
        <taxon>Eurotiomycetes</taxon>
        <taxon>Chaetothyriomycetidae</taxon>
        <taxon>Chaetothyriales</taxon>
        <taxon>Herpotrichiellaceae</taxon>
        <taxon>Exophiala</taxon>
    </lineage>
</organism>
<gene>
    <name evidence="2" type="ORF">PV11_09536</name>
</gene>
<name>A0A0D1VNZ9_9EURO</name>
<protein>
    <submittedName>
        <fullName evidence="2">Uncharacterized protein</fullName>
    </submittedName>
</protein>
<feature type="signal peptide" evidence="1">
    <location>
        <begin position="1"/>
        <end position="15"/>
    </location>
</feature>
<dbReference type="Gene3D" id="2.170.15.10">
    <property type="entry name" value="Proaerolysin, chain A, domain 3"/>
    <property type="match status" value="1"/>
</dbReference>